<accession>A0A931ARV2</accession>
<keyword evidence="11" id="KW-0282">Flagellum</keyword>
<evidence type="ECO:0000259" key="9">
    <source>
        <dbReference type="Pfam" id="PF06429"/>
    </source>
</evidence>
<evidence type="ECO:0000256" key="1">
    <source>
        <dbReference type="ARBA" id="ARBA00004365"/>
    </source>
</evidence>
<dbReference type="InterPro" id="IPR053927">
    <property type="entry name" value="FlgK_helical"/>
</dbReference>
<keyword evidence="11" id="KW-0969">Cilium</keyword>
<gene>
    <name evidence="7 11" type="primary">flgK</name>
    <name evidence="11" type="ORF">I0Q91_12215</name>
</gene>
<evidence type="ECO:0000256" key="2">
    <source>
        <dbReference type="ARBA" id="ARBA00004613"/>
    </source>
</evidence>
<dbReference type="Pfam" id="PF06429">
    <property type="entry name" value="Flg_bbr_C"/>
    <property type="match status" value="1"/>
</dbReference>
<dbReference type="RefSeq" id="WP_270454887.1">
    <property type="nucleotide sequence ID" value="NZ_JADPIE010000007.1"/>
</dbReference>
<dbReference type="GO" id="GO:0009424">
    <property type="term" value="C:bacterial-type flagellum hook"/>
    <property type="evidence" value="ECO:0007669"/>
    <property type="project" value="UniProtKB-UniRule"/>
</dbReference>
<evidence type="ECO:0000313" key="11">
    <source>
        <dbReference type="EMBL" id="MBF8437853.1"/>
    </source>
</evidence>
<evidence type="ECO:0000256" key="7">
    <source>
        <dbReference type="RuleBase" id="RU362065"/>
    </source>
</evidence>
<dbReference type="PANTHER" id="PTHR30033:SF1">
    <property type="entry name" value="FLAGELLAR HOOK-ASSOCIATED PROTEIN 1"/>
    <property type="match status" value="1"/>
</dbReference>
<evidence type="ECO:0000256" key="5">
    <source>
        <dbReference type="ARBA" id="ARBA00022525"/>
    </source>
</evidence>
<feature type="domain" description="Flagellar basal body rod protein N-terminal" evidence="8">
    <location>
        <begin position="7"/>
        <end position="36"/>
    </location>
</feature>
<evidence type="ECO:0000259" key="8">
    <source>
        <dbReference type="Pfam" id="PF00460"/>
    </source>
</evidence>
<keyword evidence="11" id="KW-0966">Cell projection</keyword>
<comment type="caution">
    <text evidence="11">The sequence shown here is derived from an EMBL/GenBank/DDBJ whole genome shotgun (WGS) entry which is preliminary data.</text>
</comment>
<proteinExistence type="inferred from homology"/>
<protein>
    <recommendedName>
        <fullName evidence="4 7">Flagellar hook-associated protein 1</fullName>
        <shortName evidence="7">HAP1</shortName>
    </recommendedName>
</protein>
<dbReference type="GO" id="GO:0044780">
    <property type="term" value="P:bacterial-type flagellum assembly"/>
    <property type="evidence" value="ECO:0007669"/>
    <property type="project" value="InterPro"/>
</dbReference>
<dbReference type="InterPro" id="IPR010930">
    <property type="entry name" value="Flg_bb/hook_C_dom"/>
</dbReference>
<feature type="domain" description="Flagellar basal-body/hook protein C-terminal" evidence="9">
    <location>
        <begin position="525"/>
        <end position="564"/>
    </location>
</feature>
<dbReference type="GO" id="GO:0005576">
    <property type="term" value="C:extracellular region"/>
    <property type="evidence" value="ECO:0007669"/>
    <property type="project" value="UniProtKB-SubCell"/>
</dbReference>
<dbReference type="NCBIfam" id="TIGR02492">
    <property type="entry name" value="flgK_ends"/>
    <property type="match status" value="1"/>
</dbReference>
<dbReference type="EMBL" id="JADPIE010000007">
    <property type="protein sequence ID" value="MBF8437853.1"/>
    <property type="molecule type" value="Genomic_DNA"/>
</dbReference>
<dbReference type="Pfam" id="PF22638">
    <property type="entry name" value="FlgK_D1"/>
    <property type="match status" value="1"/>
</dbReference>
<feature type="domain" description="Flagellar hook-associated protein FlgK helical" evidence="10">
    <location>
        <begin position="101"/>
        <end position="329"/>
    </location>
</feature>
<dbReference type="InterPro" id="IPR001444">
    <property type="entry name" value="Flag_bb_rod_N"/>
</dbReference>
<keyword evidence="5 7" id="KW-0964">Secreted</keyword>
<dbReference type="PANTHER" id="PTHR30033">
    <property type="entry name" value="FLAGELLAR HOOK-ASSOCIATED PROTEIN 1"/>
    <property type="match status" value="1"/>
</dbReference>
<dbReference type="GO" id="GO:0005198">
    <property type="term" value="F:structural molecule activity"/>
    <property type="evidence" value="ECO:0007669"/>
    <property type="project" value="UniProtKB-UniRule"/>
</dbReference>
<comment type="similarity">
    <text evidence="3 7">Belongs to the flagella basal body rod proteins family.</text>
</comment>
<evidence type="ECO:0000313" key="12">
    <source>
        <dbReference type="Proteomes" id="UP000621436"/>
    </source>
</evidence>
<reference evidence="11" key="1">
    <citation type="submission" date="2020-11" db="EMBL/GenBank/DDBJ databases">
        <title>Halonatronomonas betainensis gen. nov., sp. nov. a novel haloalkaliphilic representative of the family Halanaerobiacae capable of betaine degradation.</title>
        <authorList>
            <person name="Boltyanskaya Y."/>
            <person name="Kevbrin V."/>
            <person name="Detkova E."/>
            <person name="Grouzdev D.S."/>
            <person name="Koziaeva V."/>
            <person name="Zhilina T."/>
        </authorList>
    </citation>
    <scope>NUCLEOTIDE SEQUENCE</scope>
    <source>
        <strain evidence="11">Z-7014</strain>
    </source>
</reference>
<keyword evidence="12" id="KW-1185">Reference proteome</keyword>
<sequence length="566" mass="62415">MNSFSSINTALSALQAQQRALDTTGHNIANSNTEGYSRQRAELSAARPYTSPGMNMPTTAGQVGQGVQVDNINRLRDDFIDGQIRRENQAGGYWDQVSEGLSRLELIYNEPSDNNLGNSLNEFWGSLQELSNDPQDSAIRSTVRQRAVTLTDTFHSLHDQMSEFKSSINNDVHSTVDEINSIIERIGDINKEIVHIKGSGQQPNDLMDTRDKLFDQLNEKVDARGSTDSRGNLDISIGGVKVVSGSSTNQLEIREDPDNNYEDTIHYSNIGKEIQVERGELKGLLEVRDEIIPAQLDELDTIAREMAEHFNRIHSTGYDLDGEQGGDFFELPDEDSGESPAQLIEVSQEIMDSTRKIAAGNFSDNPRVAEVNNPGTGDSPYRYRIRTERPDEDGNVNFTIAEMEGDEILNEFSGTAEIGESFELTEIEDAVGEEFSGVVDDVTITLKSRGEANITLDPSEGSGENATALARGLNEDQLEGLDNTSVNKYFEGVISSLGVDGQRAEQMVENSDLLKEQLNNRREAISGVSLDEELSNMIKFQQAYGAAANIITTQQQNMDTLLGLIR</sequence>
<evidence type="ECO:0000256" key="6">
    <source>
        <dbReference type="ARBA" id="ARBA00023143"/>
    </source>
</evidence>
<keyword evidence="6 7" id="KW-0975">Bacterial flagellum</keyword>
<evidence type="ECO:0000259" key="10">
    <source>
        <dbReference type="Pfam" id="PF22638"/>
    </source>
</evidence>
<dbReference type="PRINTS" id="PR01005">
    <property type="entry name" value="FLGHOOKAP1"/>
</dbReference>
<dbReference type="Pfam" id="PF00460">
    <property type="entry name" value="Flg_bb_rod"/>
    <property type="match status" value="1"/>
</dbReference>
<organism evidence="11 12">
    <name type="scientific">Halonatronomonas betaini</name>
    <dbReference type="NCBI Taxonomy" id="2778430"/>
    <lineage>
        <taxon>Bacteria</taxon>
        <taxon>Bacillati</taxon>
        <taxon>Bacillota</taxon>
        <taxon>Clostridia</taxon>
        <taxon>Halanaerobiales</taxon>
        <taxon>Halarsenatibacteraceae</taxon>
        <taxon>Halonatronomonas</taxon>
    </lineage>
</organism>
<dbReference type="InterPro" id="IPR002371">
    <property type="entry name" value="FlgK"/>
</dbReference>
<evidence type="ECO:0000256" key="4">
    <source>
        <dbReference type="ARBA" id="ARBA00016244"/>
    </source>
</evidence>
<evidence type="ECO:0000256" key="3">
    <source>
        <dbReference type="ARBA" id="ARBA00009677"/>
    </source>
</evidence>
<comment type="subcellular location">
    <subcellularLocation>
        <location evidence="1 7">Bacterial flagellum</location>
    </subcellularLocation>
    <subcellularLocation>
        <location evidence="2 7">Secreted</location>
    </subcellularLocation>
</comment>
<name>A0A931ARV2_9FIRM</name>
<dbReference type="SUPFAM" id="SSF64518">
    <property type="entry name" value="Phase 1 flagellin"/>
    <property type="match status" value="1"/>
</dbReference>
<dbReference type="AlphaFoldDB" id="A0A931ARV2"/>
<dbReference type="Proteomes" id="UP000621436">
    <property type="component" value="Unassembled WGS sequence"/>
</dbReference>